<protein>
    <submittedName>
        <fullName evidence="7">Glycolate oxidase</fullName>
    </submittedName>
</protein>
<keyword evidence="8" id="KW-1185">Reference proteome</keyword>
<gene>
    <name evidence="7" type="ORF">CNBG_0651</name>
</gene>
<dbReference type="HOGENOM" id="CLU_020639_0_0_1"/>
<dbReference type="InterPro" id="IPR008259">
    <property type="entry name" value="FMN_hydac_DH_AS"/>
</dbReference>
<feature type="binding site" evidence="5">
    <location>
        <position position="173"/>
    </location>
    <ligand>
        <name>glyoxylate</name>
        <dbReference type="ChEBI" id="CHEBI:36655"/>
    </ligand>
</feature>
<dbReference type="KEGG" id="cdeu:CNBG_0651"/>
<dbReference type="SUPFAM" id="SSF51395">
    <property type="entry name" value="FMN-linked oxidoreductases"/>
    <property type="match status" value="1"/>
</dbReference>
<dbReference type="PANTHER" id="PTHR10578:SF149">
    <property type="entry name" value="2-HYDROXYACID OXIDASE 2"/>
    <property type="match status" value="1"/>
</dbReference>
<evidence type="ECO:0000256" key="5">
    <source>
        <dbReference type="PIRSR" id="PIRSR000138-2"/>
    </source>
</evidence>
<dbReference type="RefSeq" id="XP_062880799.1">
    <property type="nucleotide sequence ID" value="XM_063024729.1"/>
</dbReference>
<dbReference type="Pfam" id="PF01070">
    <property type="entry name" value="FMN_dh"/>
    <property type="match status" value="1"/>
</dbReference>
<dbReference type="OrthoDB" id="1925334at2759"/>
<reference evidence="7 8" key="1">
    <citation type="journal article" date="2011" name="MBio">
        <title>Genome variation in Cryptococcus gattii, an emerging pathogen of immunocompetent hosts.</title>
        <authorList>
            <person name="D'Souza C.A."/>
            <person name="Kronstad J.W."/>
            <person name="Taylor G."/>
            <person name="Warren R."/>
            <person name="Yuen M."/>
            <person name="Hu G."/>
            <person name="Jung W.H."/>
            <person name="Sham A."/>
            <person name="Kidd S.E."/>
            <person name="Tangen K."/>
            <person name="Lee N."/>
            <person name="Zeilmaker T."/>
            <person name="Sawkins J."/>
            <person name="McVicker G."/>
            <person name="Shah S."/>
            <person name="Gnerre S."/>
            <person name="Griggs A."/>
            <person name="Zeng Q."/>
            <person name="Bartlett K."/>
            <person name="Li W."/>
            <person name="Wang X."/>
            <person name="Heitman J."/>
            <person name="Stajich J.E."/>
            <person name="Fraser J.A."/>
            <person name="Meyer W."/>
            <person name="Carter D."/>
            <person name="Schein J."/>
            <person name="Krzywinski M."/>
            <person name="Kwon-Chung K.J."/>
            <person name="Varma A."/>
            <person name="Wang J."/>
            <person name="Brunham R."/>
            <person name="Fyfe M."/>
            <person name="Ouellette B.F."/>
            <person name="Siddiqui A."/>
            <person name="Marra M."/>
            <person name="Jones S."/>
            <person name="Holt R."/>
            <person name="Birren B.W."/>
            <person name="Galagan J.E."/>
            <person name="Cuomo C.A."/>
        </authorList>
    </citation>
    <scope>NUCLEOTIDE SEQUENCE [LARGE SCALE GENOMIC DNA]</scope>
    <source>
        <strain evidence="7 8">R265</strain>
    </source>
</reference>
<feature type="binding site" evidence="5">
    <location>
        <begin position="289"/>
        <end position="293"/>
    </location>
    <ligand>
        <name>FMN</name>
        <dbReference type="ChEBI" id="CHEBI:58210"/>
    </ligand>
</feature>
<evidence type="ECO:0000256" key="4">
    <source>
        <dbReference type="PIRSR" id="PIRSR000138-1"/>
    </source>
</evidence>
<dbReference type="PROSITE" id="PS00557">
    <property type="entry name" value="FMN_HYDROXY_ACID_DH_1"/>
    <property type="match status" value="1"/>
</dbReference>
<keyword evidence="5" id="KW-0285">Flavoprotein</keyword>
<feature type="binding site" evidence="5">
    <location>
        <position position="258"/>
    </location>
    <ligand>
        <name>FMN</name>
        <dbReference type="ChEBI" id="CHEBI:58210"/>
    </ligand>
</feature>
<dbReference type="InterPro" id="IPR037396">
    <property type="entry name" value="FMN_HAD"/>
</dbReference>
<dbReference type="InterPro" id="IPR012133">
    <property type="entry name" value="Alpha-hydoxy_acid_DH_FMN"/>
</dbReference>
<feature type="active site" description="Proton acceptor" evidence="4">
    <location>
        <position position="258"/>
    </location>
</feature>
<dbReference type="PIRSF" id="PIRSF000138">
    <property type="entry name" value="Al-hdrx_acd_dh"/>
    <property type="match status" value="1"/>
</dbReference>
<feature type="binding site" evidence="5">
    <location>
        <position position="113"/>
    </location>
    <ligand>
        <name>FMN</name>
        <dbReference type="ChEBI" id="CHEBI:58210"/>
    </ligand>
</feature>
<feature type="binding site" evidence="5">
    <location>
        <position position="136"/>
    </location>
    <ligand>
        <name>FMN</name>
        <dbReference type="ChEBI" id="CHEBI:58210"/>
    </ligand>
</feature>
<evidence type="ECO:0000256" key="1">
    <source>
        <dbReference type="ARBA" id="ARBA00001917"/>
    </source>
</evidence>
<proteinExistence type="inferred from homology"/>
<dbReference type="VEuPathDB" id="FungiDB:CNBG_0651"/>
<evidence type="ECO:0000256" key="2">
    <source>
        <dbReference type="ARBA" id="ARBA00023002"/>
    </source>
</evidence>
<dbReference type="PANTHER" id="PTHR10578">
    <property type="entry name" value="S -2-HYDROXY-ACID OXIDASE-RELATED"/>
    <property type="match status" value="1"/>
</dbReference>
<sequence length="370" mass="40684">MNRHVLNNGVYTLSDLEEESKKTLPQMVHEFYNGGAMDMITCRENVEAFNQYRIRPRILVDVGNIDMSVEIFGQKVAAPLGFSPTAFQRLAHPDGEIATSMAASKAGIPMCLSTYSTTSIEDVVTAGQGAIPYVMQLSVMKSREANLEIIRRAEKAGCKAVFVTVDCAVLGRRLNEARNNFTLPDHIELPHMPADCDWRNLVVEDDRLKYDASCTWKTLVDWARSHTKMQIWLKGVYTAEDVILAIEYGLDGVVVSNHGGRQLDSVTATLDALPEVVEAAAGRIPVHIDSGIRRGTDIFKALALGADHVWLGRAVIWGLAHDGEAGVSLAINLLLDELRTTMILAGCANIKQITKAHLARRGLDGRLHKL</sequence>
<comment type="similarity">
    <text evidence="3">Belongs to the FMN-dependent alpha-hydroxy acid dehydrogenase family.</text>
</comment>
<feature type="binding site" evidence="5">
    <location>
        <position position="256"/>
    </location>
    <ligand>
        <name>FMN</name>
        <dbReference type="ChEBI" id="CHEBI:58210"/>
    </ligand>
</feature>
<dbReference type="InterPro" id="IPR013785">
    <property type="entry name" value="Aldolase_TIM"/>
</dbReference>
<evidence type="ECO:0000259" key="6">
    <source>
        <dbReference type="PROSITE" id="PS51349"/>
    </source>
</evidence>
<dbReference type="EMBL" id="CP025760">
    <property type="protein sequence ID" value="KGB74813.1"/>
    <property type="molecule type" value="Genomic_DNA"/>
</dbReference>
<feature type="binding site" evidence="5">
    <location>
        <position position="234"/>
    </location>
    <ligand>
        <name>FMN</name>
        <dbReference type="ChEBI" id="CHEBI:58210"/>
    </ligand>
</feature>
<evidence type="ECO:0000313" key="7">
    <source>
        <dbReference type="EMBL" id="KGB74813.1"/>
    </source>
</evidence>
<feature type="domain" description="FMN hydroxy acid dehydrogenase" evidence="6">
    <location>
        <begin position="5"/>
        <end position="363"/>
    </location>
</feature>
<feature type="binding site" evidence="5">
    <location>
        <position position="261"/>
    </location>
    <ligand>
        <name>glyoxylate</name>
        <dbReference type="ChEBI" id="CHEBI:36655"/>
    </ligand>
</feature>
<dbReference type="AlphaFoldDB" id="A0A095EB94"/>
<dbReference type="GeneID" id="88176883"/>
<dbReference type="CDD" id="cd02809">
    <property type="entry name" value="alpha_hydroxyacid_oxid_FMN"/>
    <property type="match status" value="1"/>
</dbReference>
<organism evidence="7 8">
    <name type="scientific">Cryptococcus deuterogattii (strain R265)</name>
    <name type="common">Cryptococcus gattii VGII (strain R265)</name>
    <dbReference type="NCBI Taxonomy" id="294750"/>
    <lineage>
        <taxon>Eukaryota</taxon>
        <taxon>Fungi</taxon>
        <taxon>Dikarya</taxon>
        <taxon>Basidiomycota</taxon>
        <taxon>Agaricomycotina</taxon>
        <taxon>Tremellomycetes</taxon>
        <taxon>Tremellales</taxon>
        <taxon>Cryptococcaceae</taxon>
        <taxon>Cryptococcus</taxon>
        <taxon>Cryptococcus gattii species complex</taxon>
    </lineage>
</organism>
<dbReference type="STRING" id="294750.A0A095EB94"/>
<dbReference type="PROSITE" id="PS51349">
    <property type="entry name" value="FMN_HYDROXY_ACID_DH_2"/>
    <property type="match status" value="1"/>
</dbReference>
<evidence type="ECO:0000313" key="8">
    <source>
        <dbReference type="Proteomes" id="UP000029445"/>
    </source>
</evidence>
<dbReference type="FunFam" id="3.20.20.70:FF:000228">
    <property type="entry name" value="FMN-dependent dehydrogenase family protein"/>
    <property type="match status" value="1"/>
</dbReference>
<dbReference type="OMA" id="WADFQYE"/>
<keyword evidence="2" id="KW-0560">Oxidoreductase</keyword>
<feature type="binding site" evidence="5">
    <location>
        <position position="164"/>
    </location>
    <ligand>
        <name>FMN</name>
        <dbReference type="ChEBI" id="CHEBI:58210"/>
    </ligand>
</feature>
<dbReference type="Proteomes" id="UP000029445">
    <property type="component" value="Chromosome 2"/>
</dbReference>
<feature type="binding site" evidence="5">
    <location>
        <begin position="84"/>
        <end position="86"/>
    </location>
    <ligand>
        <name>FMN</name>
        <dbReference type="ChEBI" id="CHEBI:58210"/>
    </ligand>
</feature>
<feature type="binding site" evidence="5">
    <location>
        <begin position="312"/>
        <end position="313"/>
    </location>
    <ligand>
        <name>FMN</name>
        <dbReference type="ChEBI" id="CHEBI:58210"/>
    </ligand>
</feature>
<dbReference type="Gene3D" id="3.20.20.70">
    <property type="entry name" value="Aldolase class I"/>
    <property type="match status" value="1"/>
</dbReference>
<comment type="cofactor">
    <cofactor evidence="1">
        <name>FMN</name>
        <dbReference type="ChEBI" id="CHEBI:58210"/>
    </cofactor>
</comment>
<keyword evidence="5" id="KW-0288">FMN</keyword>
<accession>A0A095EB94</accession>
<dbReference type="InterPro" id="IPR000262">
    <property type="entry name" value="FMN-dep_DH"/>
</dbReference>
<evidence type="ECO:0000256" key="3">
    <source>
        <dbReference type="ARBA" id="ARBA00024042"/>
    </source>
</evidence>
<reference evidence="7 8" key="2">
    <citation type="journal article" date="2018" name="Proc. Natl. Acad. Sci.">
        <title>RNAi is a critical determinant of centromere evolution in closely related fungi.</title>
        <authorList>
            <person name="Yadav V."/>
            <person name="Sun S."/>
            <person name="Billmyre R.B."/>
            <person name="Thimmappa B.C."/>
            <person name="Shea T."/>
            <person name="Lintner R."/>
            <person name="Bakkeren G."/>
            <person name="Cuomo C.A."/>
            <person name="Heitman J."/>
            <person name="Sanyal K."/>
        </authorList>
    </citation>
    <scope>NUCLEOTIDE SEQUENCE [LARGE SCALE GENOMIC DNA]</scope>
    <source>
        <strain evidence="7 8">R265</strain>
    </source>
</reference>
<dbReference type="GO" id="GO:0010181">
    <property type="term" value="F:FMN binding"/>
    <property type="evidence" value="ECO:0007669"/>
    <property type="project" value="InterPro"/>
</dbReference>
<dbReference type="GO" id="GO:0016491">
    <property type="term" value="F:oxidoreductase activity"/>
    <property type="evidence" value="ECO:0007669"/>
    <property type="project" value="UniProtKB-KW"/>
</dbReference>
<name>A0A095EB94_CRYD2</name>